<dbReference type="GO" id="GO:0005096">
    <property type="term" value="F:GTPase activator activity"/>
    <property type="evidence" value="ECO:0007669"/>
    <property type="project" value="InterPro"/>
</dbReference>
<dbReference type="GO" id="GO:1990130">
    <property type="term" value="C:GATOR1 complex"/>
    <property type="evidence" value="ECO:0007669"/>
    <property type="project" value="TreeGrafter"/>
</dbReference>
<evidence type="ECO:0000259" key="2">
    <source>
        <dbReference type="Pfam" id="PF12257"/>
    </source>
</evidence>
<dbReference type="EMBL" id="JAAPAO010000197">
    <property type="protein sequence ID" value="KAF4668109.1"/>
    <property type="molecule type" value="Genomic_DNA"/>
</dbReference>
<dbReference type="GO" id="GO:1904262">
    <property type="term" value="P:negative regulation of TORC1 signaling"/>
    <property type="evidence" value="ECO:0007669"/>
    <property type="project" value="TreeGrafter"/>
</dbReference>
<evidence type="ECO:0000313" key="3">
    <source>
        <dbReference type="EMBL" id="KAF4668109.1"/>
    </source>
</evidence>
<evidence type="ECO:0000256" key="1">
    <source>
        <dbReference type="SAM" id="MobiDB-lite"/>
    </source>
</evidence>
<feature type="region of interest" description="Disordered" evidence="1">
    <location>
        <begin position="923"/>
        <end position="991"/>
    </location>
</feature>
<proteinExistence type="predicted"/>
<dbReference type="PANTHER" id="PTHR13179:SF8">
    <property type="entry name" value="GATOR COMPLEX PROTEIN DEPDC5"/>
    <property type="match status" value="1"/>
</dbReference>
<protein>
    <submittedName>
        <fullName evidence="3">GATOR complex protein depdc5</fullName>
    </submittedName>
</protein>
<gene>
    <name evidence="3" type="primary">DEPDC5</name>
    <name evidence="3" type="ORF">FOL47_003173</name>
</gene>
<dbReference type="Pfam" id="PF12257">
    <property type="entry name" value="IML1"/>
    <property type="match status" value="1"/>
</dbReference>
<organism evidence="3 4">
    <name type="scientific">Perkinsus chesapeaki</name>
    <name type="common">Clam parasite</name>
    <name type="synonym">Perkinsus andrewsi</name>
    <dbReference type="NCBI Taxonomy" id="330153"/>
    <lineage>
        <taxon>Eukaryota</taxon>
        <taxon>Sar</taxon>
        <taxon>Alveolata</taxon>
        <taxon>Perkinsozoa</taxon>
        <taxon>Perkinsea</taxon>
        <taxon>Perkinsida</taxon>
        <taxon>Perkinsidae</taxon>
        <taxon>Perkinsus</taxon>
    </lineage>
</organism>
<feature type="domain" description="Vacuolar membrane-associated protein Iml1 N-terminal" evidence="2">
    <location>
        <begin position="150"/>
        <end position="510"/>
    </location>
</feature>
<dbReference type="OrthoDB" id="438939at2759"/>
<dbReference type="InterPro" id="IPR048255">
    <property type="entry name" value="IML1_N"/>
</dbReference>
<comment type="caution">
    <text evidence="3">The sequence shown here is derived from an EMBL/GenBank/DDBJ whole genome shotgun (WGS) entry which is preliminary data.</text>
</comment>
<dbReference type="Proteomes" id="UP000591131">
    <property type="component" value="Unassembled WGS sequence"/>
</dbReference>
<accession>A0A7J6M9B3</accession>
<feature type="compositionally biased region" description="Polar residues" evidence="1">
    <location>
        <begin position="924"/>
        <end position="934"/>
    </location>
</feature>
<reference evidence="3 4" key="1">
    <citation type="submission" date="2020-04" db="EMBL/GenBank/DDBJ databases">
        <title>Perkinsus chesapeaki whole genome sequence.</title>
        <authorList>
            <person name="Bogema D.R."/>
        </authorList>
    </citation>
    <scope>NUCLEOTIDE SEQUENCE [LARGE SCALE GENOMIC DNA]</scope>
    <source>
        <strain evidence="3">ATCC PRA-425</strain>
    </source>
</reference>
<dbReference type="PANTHER" id="PTHR13179">
    <property type="entry name" value="DEP DOMAIN CONTAINING PROTEIN 5"/>
    <property type="match status" value="1"/>
</dbReference>
<name>A0A7J6M9B3_PERCH</name>
<dbReference type="InterPro" id="IPR027244">
    <property type="entry name" value="IML1"/>
</dbReference>
<sequence>MVRSHRRSAYAAKLFAAEESRRNDPADQPFTGRLTMALLRHDAGDYAGMPFVVSGPILDLDEDYVIGCHVKLVNPATCSVSLLGWVSSACCYRTLEKHPANVSGNHYVVSVSNRLAESVGLSRDVKEVFLEKLSPNEHSRTNSWPTLESVEIIIRSRFLSKRDVWRFQLKLLGAVVYNNLAPPFADSLYCAEVVGMSSNPAPVSPSKMRRAVAGPTSTHLLNSCGIVGSQTKVVFRTMSSHMNIYIHLSWEMWCFAQDGRPHYERALSFLINLLAGMRKAGTMCNHYLTILTAIRLQPITAAGIEEPTGRDGEFVFDDYYDVLYDGMTSKLDAGELVRGLRKMFLQFPEEIGWTPPCFPNKSHFSRQSSTANTSYCFSPHKRSSSMMAVSSCGNDSSNSTCGVRFDLDLQNWERSDYPRSGWVPARCRDSNVLECISLSADQFDQNHLDRKLYTTGQEVVVVAATDGVFRATCEPREDYVECLKRKCLQGVFSAKVICLRPPPMNQAPIILISKDQSTAIRSRRPRNAEMKRLGEQGSWLHAHFDVYDASWLHIQYYPSEEKCCSSRMRFRGFLHSSLTPLLYNCREQQIKMNVMPFTKLWTKADCSIIPDNHQSDESDDDMLAEADDTFDTAIVDAPLSLGNLRTAQTPEGALANNSPITPKSNAYYGTVSATTYSRESSYTSRMITELSAFKATKKSLTQFAHISTRRYHNHQQQLPVPFPNTRTSSSNLQRCSTICPPLLPTRFGSLLDDVQMSQFVIPQLQRIVLETNKRIEQNSQMQVDNWVVTSEESVRMSMMLAKHHLDVRRMQLMRGRGAPAARAALPLPPSSVGGHSPALAKSHSLARMQQINRTMHELIGVRLAMGHQLIEDRQQSWSIYIANVQMNGIDSSWKLEQFEDGGNNILVTKSVYNVTRYKPLMLDPSSTAAGSSRSRIPPTAGYSRMPSNLSAASPKDHQLARPNSLVPAAPQNRRNSAIDASEAPVPQHPAKVKERILATKYKYYLRRRPGLSNCSGCNSAFAPPGDNSCDDLRKQSGEAISPRNVSLNGCPDCERFSRSYFIHTRKWLHNSMHEFPWNSLDMLVSQQSPKIPNIVPPALKADSDGPHELRWLLRSALKTLMFALVPSEPDFSHETFLRDIPEGHGVDSDPFNDDARSHRRGDCDANLVERFRAWKYKVETQCGIPLIPVRVDRHTDPRARGSNGSSTCSFGAYATMSVRVNVRNSHLFTPNDSINGSWGGLDEKKELCRDWLQLNFDESFQPPRLFLLSIDWVTCHANYVVQIVDKLAQCAAEEGFTLVELPVAQLFPQPVPSPLWSEDRELCFHRPPFNRRITFQFPPDVSSSTTTAFHKRLLYDLCTGLDLLVCFFCEDRRLKEVAVDTDEDGHEAKNLDRRVKQLDSRLTGWTTMNREGTFFVAIRPGRLDWYESYLTAHEAGALSLKRIRERSRASVSQHERAFAKMKSILHTDLVRFREEEHRMSPTRIEEDNFIVRRTASLPK</sequence>
<keyword evidence="4" id="KW-1185">Reference proteome</keyword>
<evidence type="ECO:0000313" key="4">
    <source>
        <dbReference type="Proteomes" id="UP000591131"/>
    </source>
</evidence>
<dbReference type="GO" id="GO:0010508">
    <property type="term" value="P:positive regulation of autophagy"/>
    <property type="evidence" value="ECO:0007669"/>
    <property type="project" value="TreeGrafter"/>
</dbReference>